<dbReference type="AlphaFoldDB" id="A0AAV7TGL0"/>
<sequence>MRSCLPTPPELQGSACPTGGCRRGVAINLRGAEAPTHQPAGIWITKYECSQMGAAKVYNDCELEAAMSG</sequence>
<evidence type="ECO:0000313" key="1">
    <source>
        <dbReference type="EMBL" id="KAJ1175431.1"/>
    </source>
</evidence>
<evidence type="ECO:0000313" key="2">
    <source>
        <dbReference type="Proteomes" id="UP001066276"/>
    </source>
</evidence>
<dbReference type="Proteomes" id="UP001066276">
    <property type="component" value="Chromosome 3_2"/>
</dbReference>
<keyword evidence="2" id="KW-1185">Reference proteome</keyword>
<comment type="caution">
    <text evidence="1">The sequence shown here is derived from an EMBL/GenBank/DDBJ whole genome shotgun (WGS) entry which is preliminary data.</text>
</comment>
<gene>
    <name evidence="1" type="ORF">NDU88_000719</name>
</gene>
<protein>
    <submittedName>
        <fullName evidence="1">Uncharacterized protein</fullName>
    </submittedName>
</protein>
<reference evidence="1" key="1">
    <citation type="journal article" date="2022" name="bioRxiv">
        <title>Sequencing and chromosome-scale assembly of the giantPleurodeles waltlgenome.</title>
        <authorList>
            <person name="Brown T."/>
            <person name="Elewa A."/>
            <person name="Iarovenko S."/>
            <person name="Subramanian E."/>
            <person name="Araus A.J."/>
            <person name="Petzold A."/>
            <person name="Susuki M."/>
            <person name="Suzuki K.-i.T."/>
            <person name="Hayashi T."/>
            <person name="Toyoda A."/>
            <person name="Oliveira C."/>
            <person name="Osipova E."/>
            <person name="Leigh N.D."/>
            <person name="Simon A."/>
            <person name="Yun M.H."/>
        </authorList>
    </citation>
    <scope>NUCLEOTIDE SEQUENCE</scope>
    <source>
        <strain evidence="1">20211129_DDA</strain>
        <tissue evidence="1">Liver</tissue>
    </source>
</reference>
<organism evidence="1 2">
    <name type="scientific">Pleurodeles waltl</name>
    <name type="common">Iberian ribbed newt</name>
    <dbReference type="NCBI Taxonomy" id="8319"/>
    <lineage>
        <taxon>Eukaryota</taxon>
        <taxon>Metazoa</taxon>
        <taxon>Chordata</taxon>
        <taxon>Craniata</taxon>
        <taxon>Vertebrata</taxon>
        <taxon>Euteleostomi</taxon>
        <taxon>Amphibia</taxon>
        <taxon>Batrachia</taxon>
        <taxon>Caudata</taxon>
        <taxon>Salamandroidea</taxon>
        <taxon>Salamandridae</taxon>
        <taxon>Pleurodelinae</taxon>
        <taxon>Pleurodeles</taxon>
    </lineage>
</organism>
<proteinExistence type="predicted"/>
<dbReference type="EMBL" id="JANPWB010000006">
    <property type="protein sequence ID" value="KAJ1175431.1"/>
    <property type="molecule type" value="Genomic_DNA"/>
</dbReference>
<accession>A0AAV7TGL0</accession>
<name>A0AAV7TGL0_PLEWA</name>